<dbReference type="EMBL" id="UHJG01000001">
    <property type="protein sequence ID" value="SUP99293.1"/>
    <property type="molecule type" value="Genomic_DNA"/>
</dbReference>
<protein>
    <submittedName>
        <fullName evidence="1">Protein yecM</fullName>
    </submittedName>
</protein>
<gene>
    <name evidence="2" type="primary">yecM</name>
    <name evidence="1" type="ORF">CSF007_8070</name>
    <name evidence="2" type="ORF">NCTC10476_00521</name>
</gene>
<dbReference type="GeneID" id="66879316"/>
<dbReference type="OrthoDB" id="5689462at2"/>
<dbReference type="KEGG" id="yrb:UGYR_00935"/>
<dbReference type="NCBIfam" id="NF008681">
    <property type="entry name" value="PRK11700.1-4"/>
    <property type="match status" value="1"/>
</dbReference>
<dbReference type="Pfam" id="PF06185">
    <property type="entry name" value="YecM"/>
    <property type="match status" value="1"/>
</dbReference>
<reference evidence="1" key="1">
    <citation type="journal article" date="2015" name="Genome Announc.">
        <title>Complete Genome Sequence of Yersinia ruckeri Strain CSF007-82, Etiologic Agent of Red Mouth Disease in Salmonid Fish.</title>
        <authorList>
            <person name="Nelson M.C."/>
            <person name="LaPatra S.E."/>
            <person name="Welch T.J."/>
            <person name="Graf J."/>
        </authorList>
    </citation>
    <scope>NUCLEOTIDE SEQUENCE</scope>
    <source>
        <strain evidence="1">CSF007-82</strain>
    </source>
</reference>
<sequence length="188" mass="21103">MQTLVQITELQDLVKDLPNFEQQLADFSQQLNLELSSFSADHISLRCHEIVTAERWRAGLLQCGHLMSEKVINGRPICLFDLAVPLSVGPWKIDCVELPYPGSKYYPHEGWEHVELVLAGSPETLYARAVNLLPEEAALPEGVTFKFSSPKGKTERLPNPTLAVSNGVITIKFHPYTLRQIVDSEHNN</sequence>
<evidence type="ECO:0000313" key="3">
    <source>
        <dbReference type="Proteomes" id="UP000255169"/>
    </source>
</evidence>
<dbReference type="PATRIC" id="fig|29486.45.peg.204"/>
<dbReference type="SUPFAM" id="SSF54593">
    <property type="entry name" value="Glyoxalase/Bleomycin resistance protein/Dihydroxybiphenyl dioxygenase"/>
    <property type="match status" value="1"/>
</dbReference>
<accession>A0A0A8VG76</accession>
<evidence type="ECO:0000313" key="2">
    <source>
        <dbReference type="EMBL" id="SUP99293.1"/>
    </source>
</evidence>
<dbReference type="InterPro" id="IPR029068">
    <property type="entry name" value="Glyas_Bleomycin-R_OHBP_Dase"/>
</dbReference>
<dbReference type="InterPro" id="IPR010393">
    <property type="entry name" value="DUF991_YecM-like"/>
</dbReference>
<dbReference type="RefSeq" id="WP_038251733.1">
    <property type="nucleotide sequence ID" value="NZ_CCYO01000033.1"/>
</dbReference>
<evidence type="ECO:0000313" key="1">
    <source>
        <dbReference type="EMBL" id="CEK27368.1"/>
    </source>
</evidence>
<proteinExistence type="predicted"/>
<dbReference type="Proteomes" id="UP000255169">
    <property type="component" value="Unassembled WGS sequence"/>
</dbReference>
<dbReference type="PANTHER" id="PTHR37519">
    <property type="match status" value="1"/>
</dbReference>
<name>A0A0A8VG76_YERRU</name>
<dbReference type="GO" id="GO:0005829">
    <property type="term" value="C:cytosol"/>
    <property type="evidence" value="ECO:0007669"/>
    <property type="project" value="TreeGrafter"/>
</dbReference>
<keyword evidence="3" id="KW-1185">Reference proteome</keyword>
<dbReference type="AlphaFoldDB" id="A0A0A8VG76"/>
<organism evidence="1">
    <name type="scientific">Yersinia ruckeri</name>
    <dbReference type="NCBI Taxonomy" id="29486"/>
    <lineage>
        <taxon>Bacteria</taxon>
        <taxon>Pseudomonadati</taxon>
        <taxon>Pseudomonadota</taxon>
        <taxon>Gammaproteobacteria</taxon>
        <taxon>Enterobacterales</taxon>
        <taxon>Yersiniaceae</taxon>
        <taxon>Yersinia</taxon>
    </lineage>
</organism>
<dbReference type="PANTHER" id="PTHR37519:SF1">
    <property type="entry name" value="DIHYDROXYBIPHENYL DIOXYGENASE DOMAIN-CONTAINING PROTEIN"/>
    <property type="match status" value="1"/>
</dbReference>
<reference evidence="2 3" key="2">
    <citation type="submission" date="2018-06" db="EMBL/GenBank/DDBJ databases">
        <authorList>
            <consortium name="Pathogen Informatics"/>
            <person name="Doyle S."/>
        </authorList>
    </citation>
    <scope>NUCLEOTIDE SEQUENCE [LARGE SCALE GENOMIC DNA]</scope>
    <source>
        <strain evidence="2 3">NCTC10476</strain>
    </source>
</reference>
<dbReference type="Gene3D" id="3.10.180.10">
    <property type="entry name" value="2,3-Dihydroxybiphenyl 1,2-Dioxygenase, domain 1"/>
    <property type="match status" value="1"/>
</dbReference>
<dbReference type="STRING" id="29486.UGYR_00935"/>
<dbReference type="EMBL" id="LN681231">
    <property type="protein sequence ID" value="CEK27368.1"/>
    <property type="molecule type" value="Genomic_DNA"/>
</dbReference>